<proteinExistence type="predicted"/>
<dbReference type="AlphaFoldDB" id="A0A9X1LCD0"/>
<sequence length="104" mass="10360">MRLSGIVAAAAAVTLAFATFPADAASERQHRGASMQRGASPSDNMADELNAQSLRRAQSGAEASGMDMQGSGMGMQGSGMGMHGGSTGMQGSGMGGSMSSTPMR</sequence>
<dbReference type="RefSeq" id="WP_226611589.1">
    <property type="nucleotide sequence ID" value="NZ_JAJAQI010000036.1"/>
</dbReference>
<evidence type="ECO:0000256" key="2">
    <source>
        <dbReference type="SAM" id="SignalP"/>
    </source>
</evidence>
<dbReference type="EMBL" id="JAJAQI010000036">
    <property type="protein sequence ID" value="MCB4824080.1"/>
    <property type="molecule type" value="Genomic_DNA"/>
</dbReference>
<name>A0A9X1LCD0_9PROT</name>
<gene>
    <name evidence="3" type="ORF">LHA35_20330</name>
</gene>
<comment type="caution">
    <text evidence="3">The sequence shown here is derived from an EMBL/GenBank/DDBJ whole genome shotgun (WGS) entry which is preliminary data.</text>
</comment>
<feature type="signal peptide" evidence="2">
    <location>
        <begin position="1"/>
        <end position="24"/>
    </location>
</feature>
<feature type="compositionally biased region" description="Gly residues" evidence="1">
    <location>
        <begin position="71"/>
        <end position="96"/>
    </location>
</feature>
<protein>
    <recommendedName>
        <fullName evidence="5">Pentapeptide MXKDX repeat protein</fullName>
    </recommendedName>
</protein>
<keyword evidence="4" id="KW-1185">Reference proteome</keyword>
<organism evidence="3 4">
    <name type="scientific">Roseicella aerolata</name>
    <dbReference type="NCBI Taxonomy" id="2883479"/>
    <lineage>
        <taxon>Bacteria</taxon>
        <taxon>Pseudomonadati</taxon>
        <taxon>Pseudomonadota</taxon>
        <taxon>Alphaproteobacteria</taxon>
        <taxon>Acetobacterales</taxon>
        <taxon>Roseomonadaceae</taxon>
        <taxon>Roseicella</taxon>
    </lineage>
</organism>
<feature type="region of interest" description="Disordered" evidence="1">
    <location>
        <begin position="24"/>
        <end position="104"/>
    </location>
</feature>
<dbReference type="Proteomes" id="UP001139311">
    <property type="component" value="Unassembled WGS sequence"/>
</dbReference>
<reference evidence="3" key="1">
    <citation type="submission" date="2021-10" db="EMBL/GenBank/DDBJ databases">
        <title>Roseicella aerolatum sp. nov., isolated from aerosols of e-waste dismantling site.</title>
        <authorList>
            <person name="Qin T."/>
        </authorList>
    </citation>
    <scope>NUCLEOTIDE SEQUENCE</scope>
    <source>
        <strain evidence="3">GB24</strain>
    </source>
</reference>
<evidence type="ECO:0000313" key="4">
    <source>
        <dbReference type="Proteomes" id="UP001139311"/>
    </source>
</evidence>
<keyword evidence="2" id="KW-0732">Signal</keyword>
<feature type="chain" id="PRO_5040801278" description="Pentapeptide MXKDX repeat protein" evidence="2">
    <location>
        <begin position="25"/>
        <end position="104"/>
    </location>
</feature>
<evidence type="ECO:0008006" key="5">
    <source>
        <dbReference type="Google" id="ProtNLM"/>
    </source>
</evidence>
<accession>A0A9X1LCD0</accession>
<evidence type="ECO:0000313" key="3">
    <source>
        <dbReference type="EMBL" id="MCB4824080.1"/>
    </source>
</evidence>
<evidence type="ECO:0000256" key="1">
    <source>
        <dbReference type="SAM" id="MobiDB-lite"/>
    </source>
</evidence>